<name>A0AA38PFP5_9AGAR</name>
<dbReference type="InterPro" id="IPR000182">
    <property type="entry name" value="GNAT_dom"/>
</dbReference>
<feature type="domain" description="N-acetyltransferase" evidence="1">
    <location>
        <begin position="203"/>
        <end position="378"/>
    </location>
</feature>
<organism evidence="2 3">
    <name type="scientific">Lentinula raphanica</name>
    <dbReference type="NCBI Taxonomy" id="153919"/>
    <lineage>
        <taxon>Eukaryota</taxon>
        <taxon>Fungi</taxon>
        <taxon>Dikarya</taxon>
        <taxon>Basidiomycota</taxon>
        <taxon>Agaricomycotina</taxon>
        <taxon>Agaricomycetes</taxon>
        <taxon>Agaricomycetidae</taxon>
        <taxon>Agaricales</taxon>
        <taxon>Marasmiineae</taxon>
        <taxon>Omphalotaceae</taxon>
        <taxon>Lentinula</taxon>
    </lineage>
</organism>
<evidence type="ECO:0000313" key="3">
    <source>
        <dbReference type="Proteomes" id="UP001163846"/>
    </source>
</evidence>
<evidence type="ECO:0000259" key="1">
    <source>
        <dbReference type="PROSITE" id="PS51186"/>
    </source>
</evidence>
<protein>
    <recommendedName>
        <fullName evidence="1">N-acetyltransferase domain-containing protein</fullName>
    </recommendedName>
</protein>
<dbReference type="InterPro" id="IPR024320">
    <property type="entry name" value="LPG_synthase_C"/>
</dbReference>
<dbReference type="EMBL" id="MU806027">
    <property type="protein sequence ID" value="KAJ3841810.1"/>
    <property type="molecule type" value="Genomic_DNA"/>
</dbReference>
<reference evidence="2" key="1">
    <citation type="submission" date="2022-08" db="EMBL/GenBank/DDBJ databases">
        <authorList>
            <consortium name="DOE Joint Genome Institute"/>
            <person name="Min B."/>
            <person name="Riley R."/>
            <person name="Sierra-Patev S."/>
            <person name="Naranjo-Ortiz M."/>
            <person name="Looney B."/>
            <person name="Konkel Z."/>
            <person name="Slot J.C."/>
            <person name="Sakamoto Y."/>
            <person name="Steenwyk J.L."/>
            <person name="Rokas A."/>
            <person name="Carro J."/>
            <person name="Camarero S."/>
            <person name="Ferreira P."/>
            <person name="Molpeceres G."/>
            <person name="Ruiz-Duenas F.J."/>
            <person name="Serrano A."/>
            <person name="Henrissat B."/>
            <person name="Drula E."/>
            <person name="Hughes K.W."/>
            <person name="Mata J.L."/>
            <person name="Ishikawa N.K."/>
            <person name="Vargas-Isla R."/>
            <person name="Ushijima S."/>
            <person name="Smith C.A."/>
            <person name="Ahrendt S."/>
            <person name="Andreopoulos W."/>
            <person name="He G."/>
            <person name="Labutti K."/>
            <person name="Lipzen A."/>
            <person name="Ng V."/>
            <person name="Sandor L."/>
            <person name="Barry K."/>
            <person name="Martinez A.T."/>
            <person name="Xiao Y."/>
            <person name="Gibbons J.G."/>
            <person name="Terashima K."/>
            <person name="Hibbett D.S."/>
            <person name="Grigoriev I.V."/>
        </authorList>
    </citation>
    <scope>NUCLEOTIDE SEQUENCE</scope>
    <source>
        <strain evidence="2">TFB9207</strain>
    </source>
</reference>
<dbReference type="PROSITE" id="PS51186">
    <property type="entry name" value="GNAT"/>
    <property type="match status" value="1"/>
</dbReference>
<dbReference type="InterPro" id="IPR016181">
    <property type="entry name" value="Acyl_CoA_acyltransferase"/>
</dbReference>
<gene>
    <name evidence="2" type="ORF">F5878DRAFT_707911</name>
</gene>
<dbReference type="Proteomes" id="UP001163846">
    <property type="component" value="Unassembled WGS sequence"/>
</dbReference>
<evidence type="ECO:0000313" key="2">
    <source>
        <dbReference type="EMBL" id="KAJ3841810.1"/>
    </source>
</evidence>
<dbReference type="Pfam" id="PF09924">
    <property type="entry name" value="LPG_synthase_C"/>
    <property type="match status" value="1"/>
</dbReference>
<comment type="caution">
    <text evidence="2">The sequence shown here is derived from an EMBL/GenBank/DDBJ whole genome shotgun (WGS) entry which is preliminary data.</text>
</comment>
<accession>A0AA38PFP5</accession>
<proteinExistence type="predicted"/>
<sequence length="398" mass="44535">MVTTPTESLDELSKLSTEDLSIDQEHLYNDIEDDSDDVDDNTSSSTPAIIDKSVISSLVASYGSSSATAWLEFDRYRIWQAEPGQIKESSFPPVQGYMQRKHFVFAWGDPLVSSPDALKPTAEAFIAWVKSQNLRPIWCCVDHDFEQILVSSLGWSGVMCIYEEVLHPDHVLELTSDKAKGHTGAGIVKDLKKNLRRAEKAGVVVEEVTGRWSSEDRKEVEEGMLEWRRLKGLKGVQLASTTGQPWIDEEHRRYWVARSSGHIVGVLILTPIHGPHTYLIKNAVSFAHAPRGTSEHLIHTALQHIQADEKRLGFPITVTFGITASDHITLVDDHKVKSGWRVTSLSKLYEHVAKGAGLFKRGEFRGKFDSEREEMYVCYPEDGLGLSGVKNLLAVLKK</sequence>
<dbReference type="SUPFAM" id="SSF55729">
    <property type="entry name" value="Acyl-CoA N-acyltransferases (Nat)"/>
    <property type="match status" value="1"/>
</dbReference>
<dbReference type="GO" id="GO:0016747">
    <property type="term" value="F:acyltransferase activity, transferring groups other than amino-acyl groups"/>
    <property type="evidence" value="ECO:0007669"/>
    <property type="project" value="InterPro"/>
</dbReference>
<dbReference type="AlphaFoldDB" id="A0AA38PFP5"/>
<keyword evidence="3" id="KW-1185">Reference proteome</keyword>